<gene>
    <name evidence="2" type="ORF">CMN54_11280</name>
</gene>
<evidence type="ECO:0000259" key="1">
    <source>
        <dbReference type="Pfam" id="PF22740"/>
    </source>
</evidence>
<dbReference type="AlphaFoldDB" id="A0A2D6YLH3"/>
<comment type="caution">
    <text evidence="2">The sequence shown here is derived from an EMBL/GenBank/DDBJ whole genome shotgun (WGS) entry which is preliminary data.</text>
</comment>
<dbReference type="EMBL" id="NZEX01000127">
    <property type="protein sequence ID" value="MAH64004.1"/>
    <property type="molecule type" value="Genomic_DNA"/>
</dbReference>
<dbReference type="InterPro" id="IPR053931">
    <property type="entry name" value="RapZ_C"/>
</dbReference>
<name>A0A2D6YLH3_9DELT</name>
<dbReference type="PANTHER" id="PTHR30448:SF0">
    <property type="entry name" value="RNASE ADAPTER PROTEIN RAPZ"/>
    <property type="match status" value="1"/>
</dbReference>
<organism evidence="2 3">
    <name type="scientific">SAR324 cluster bacterium</name>
    <dbReference type="NCBI Taxonomy" id="2024889"/>
    <lineage>
        <taxon>Bacteria</taxon>
        <taxon>Deltaproteobacteria</taxon>
        <taxon>SAR324 cluster</taxon>
    </lineage>
</organism>
<dbReference type="GO" id="GO:0005524">
    <property type="term" value="F:ATP binding"/>
    <property type="evidence" value="ECO:0007669"/>
    <property type="project" value="InterPro"/>
</dbReference>
<dbReference type="InterPro" id="IPR005337">
    <property type="entry name" value="RapZ-like"/>
</dbReference>
<protein>
    <recommendedName>
        <fullName evidence="1">RapZ C-terminal domain-containing protein</fullName>
    </recommendedName>
</protein>
<reference evidence="3" key="1">
    <citation type="submission" date="2017-09" db="EMBL/GenBank/DDBJ databases">
        <title>The Reconstruction of 2,631 Draft Metagenome-Assembled Genomes from the Global Oceans.</title>
        <authorList>
            <person name="Tully B.J."/>
            <person name="Graham E.D."/>
            <person name="Heidelberg J.F."/>
        </authorList>
    </citation>
    <scope>NUCLEOTIDE SEQUENCE [LARGE SCALE GENOMIC DNA]</scope>
</reference>
<dbReference type="Proteomes" id="UP000226525">
    <property type="component" value="Unassembled WGS sequence"/>
</dbReference>
<dbReference type="Pfam" id="PF22740">
    <property type="entry name" value="PapZ_C"/>
    <property type="match status" value="1"/>
</dbReference>
<evidence type="ECO:0000313" key="3">
    <source>
        <dbReference type="Proteomes" id="UP000226525"/>
    </source>
</evidence>
<feature type="domain" description="RapZ C-terminal" evidence="1">
    <location>
        <begin position="2"/>
        <end position="126"/>
    </location>
</feature>
<sequence>MLLDLYSFGFRRSGIPSDGSDHGGGFVFDCRCLPNPGKFEEYQVLTGLDTSVQDWLEAKEETVMFLNHVKGTLDLSVKRYIARDFERLMVSCGCTGGQHRSVYVAENLGKHFSRYPGLSVQLTHTERSFWPASTQLQER</sequence>
<proteinExistence type="predicted"/>
<evidence type="ECO:0000313" key="2">
    <source>
        <dbReference type="EMBL" id="MAH64004.1"/>
    </source>
</evidence>
<dbReference type="PANTHER" id="PTHR30448">
    <property type="entry name" value="RNASE ADAPTER PROTEIN RAPZ"/>
    <property type="match status" value="1"/>
</dbReference>
<accession>A0A2D6YLH3</accession>